<dbReference type="AlphaFoldDB" id="A0A918GUE5"/>
<dbReference type="EMBL" id="BMRB01000010">
    <property type="protein sequence ID" value="GGS58723.1"/>
    <property type="molecule type" value="Genomic_DNA"/>
</dbReference>
<comment type="caution">
    <text evidence="1">The sequence shown here is derived from an EMBL/GenBank/DDBJ whole genome shotgun (WGS) entry which is preliminary data.</text>
</comment>
<organism evidence="1 2">
    <name type="scientific">Actinokineospora fastidiosa</name>
    <dbReference type="NCBI Taxonomy" id="1816"/>
    <lineage>
        <taxon>Bacteria</taxon>
        <taxon>Bacillati</taxon>
        <taxon>Actinomycetota</taxon>
        <taxon>Actinomycetes</taxon>
        <taxon>Pseudonocardiales</taxon>
        <taxon>Pseudonocardiaceae</taxon>
        <taxon>Actinokineospora</taxon>
    </lineage>
</organism>
<name>A0A918GUE5_9PSEU</name>
<keyword evidence="2" id="KW-1185">Reference proteome</keyword>
<dbReference type="Proteomes" id="UP000660680">
    <property type="component" value="Unassembled WGS sequence"/>
</dbReference>
<reference evidence="1" key="1">
    <citation type="journal article" date="2014" name="Int. J. Syst. Evol. Microbiol.">
        <title>Complete genome sequence of Corynebacterium casei LMG S-19264T (=DSM 44701T), isolated from a smear-ripened cheese.</title>
        <authorList>
            <consortium name="US DOE Joint Genome Institute (JGI-PGF)"/>
            <person name="Walter F."/>
            <person name="Albersmeier A."/>
            <person name="Kalinowski J."/>
            <person name="Ruckert C."/>
        </authorList>
    </citation>
    <scope>NUCLEOTIDE SEQUENCE</scope>
    <source>
        <strain evidence="1">JCM 3276</strain>
    </source>
</reference>
<evidence type="ECO:0000313" key="2">
    <source>
        <dbReference type="Proteomes" id="UP000660680"/>
    </source>
</evidence>
<proteinExistence type="predicted"/>
<gene>
    <name evidence="1" type="ORF">GCM10010171_62110</name>
</gene>
<accession>A0A918GUE5</accession>
<protein>
    <submittedName>
        <fullName evidence="1">Uncharacterized protein</fullName>
    </submittedName>
</protein>
<reference evidence="1" key="2">
    <citation type="submission" date="2020-09" db="EMBL/GenBank/DDBJ databases">
        <authorList>
            <person name="Sun Q."/>
            <person name="Ohkuma M."/>
        </authorList>
    </citation>
    <scope>NUCLEOTIDE SEQUENCE</scope>
    <source>
        <strain evidence="1">JCM 3276</strain>
    </source>
</reference>
<evidence type="ECO:0000313" key="1">
    <source>
        <dbReference type="EMBL" id="GGS58723.1"/>
    </source>
</evidence>
<sequence length="58" mass="5816">MAEPGMTVNPLRPGTVIGTVVQAQTVVFGSGDVPVDEAVCDPGPVFADVLADGFTGRG</sequence>